<evidence type="ECO:0000313" key="2">
    <source>
        <dbReference type="EMBL" id="KAI1716252.1"/>
    </source>
</evidence>
<dbReference type="Proteomes" id="UP001201812">
    <property type="component" value="Unassembled WGS sequence"/>
</dbReference>
<feature type="transmembrane region" description="Helical" evidence="1">
    <location>
        <begin position="30"/>
        <end position="51"/>
    </location>
</feature>
<comment type="caution">
    <text evidence="2">The sequence shown here is derived from an EMBL/GenBank/DDBJ whole genome shotgun (WGS) entry which is preliminary data.</text>
</comment>
<accession>A0AAD4R7Y7</accession>
<proteinExistence type="predicted"/>
<reference evidence="2" key="1">
    <citation type="submission" date="2022-01" db="EMBL/GenBank/DDBJ databases">
        <title>Genome Sequence Resource for Two Populations of Ditylenchus destructor, the Migratory Endoparasitic Phytonematode.</title>
        <authorList>
            <person name="Zhang H."/>
            <person name="Lin R."/>
            <person name="Xie B."/>
        </authorList>
    </citation>
    <scope>NUCLEOTIDE SEQUENCE</scope>
    <source>
        <strain evidence="2">BazhouSP</strain>
    </source>
</reference>
<keyword evidence="3" id="KW-1185">Reference proteome</keyword>
<organism evidence="2 3">
    <name type="scientific">Ditylenchus destructor</name>
    <dbReference type="NCBI Taxonomy" id="166010"/>
    <lineage>
        <taxon>Eukaryota</taxon>
        <taxon>Metazoa</taxon>
        <taxon>Ecdysozoa</taxon>
        <taxon>Nematoda</taxon>
        <taxon>Chromadorea</taxon>
        <taxon>Rhabditida</taxon>
        <taxon>Tylenchina</taxon>
        <taxon>Tylenchomorpha</taxon>
        <taxon>Sphaerularioidea</taxon>
        <taxon>Anguinidae</taxon>
        <taxon>Anguininae</taxon>
        <taxon>Ditylenchus</taxon>
    </lineage>
</organism>
<evidence type="ECO:0000313" key="3">
    <source>
        <dbReference type="Proteomes" id="UP001201812"/>
    </source>
</evidence>
<dbReference type="EMBL" id="JAKKPZ010000010">
    <property type="protein sequence ID" value="KAI1716252.1"/>
    <property type="molecule type" value="Genomic_DNA"/>
</dbReference>
<sequence length="85" mass="9598">MRLYATNVMSEVKLVGKQAAKRHIRNSNHFWVALALPCFVSTLLNVFSFLIPLPEHSIMVVIANFFLQNVIIKDAIKVLPPVIPL</sequence>
<keyword evidence="1" id="KW-0472">Membrane</keyword>
<keyword evidence="1" id="KW-1133">Transmembrane helix</keyword>
<dbReference type="AlphaFoldDB" id="A0AAD4R7Y7"/>
<gene>
    <name evidence="2" type="ORF">DdX_07290</name>
</gene>
<keyword evidence="1" id="KW-0812">Transmembrane</keyword>
<protein>
    <submittedName>
        <fullName evidence="2">Uncharacterized protein</fullName>
    </submittedName>
</protein>
<name>A0AAD4R7Y7_9BILA</name>
<evidence type="ECO:0000256" key="1">
    <source>
        <dbReference type="SAM" id="Phobius"/>
    </source>
</evidence>